<dbReference type="Proteomes" id="UP001652600">
    <property type="component" value="Chromosome 8"/>
</dbReference>
<evidence type="ECO:0000256" key="6">
    <source>
        <dbReference type="ARBA" id="ARBA00022989"/>
    </source>
</evidence>
<proteinExistence type="inferred from homology"/>
<dbReference type="InterPro" id="IPR002293">
    <property type="entry name" value="AA/rel_permease1"/>
</dbReference>
<dbReference type="eggNOG" id="KOG1287">
    <property type="taxonomic scope" value="Eukaryota"/>
</dbReference>
<evidence type="ECO:0000313" key="12">
    <source>
        <dbReference type="RefSeq" id="XP_008449206.1"/>
    </source>
</evidence>
<evidence type="ECO:0000256" key="9">
    <source>
        <dbReference type="SAM" id="Phobius"/>
    </source>
</evidence>
<feature type="transmembrane region" description="Helical" evidence="9">
    <location>
        <begin position="299"/>
        <end position="319"/>
    </location>
</feature>
<keyword evidence="2" id="KW-0813">Transport</keyword>
<feature type="transmembrane region" description="Helical" evidence="9">
    <location>
        <begin position="412"/>
        <end position="430"/>
    </location>
</feature>
<keyword evidence="5" id="KW-0769">Symport</keyword>
<dbReference type="FunFam" id="1.20.1740.10:FF:000041">
    <property type="entry name" value="Amino acid permease, putative"/>
    <property type="match status" value="1"/>
</dbReference>
<feature type="transmembrane region" description="Helical" evidence="9">
    <location>
        <begin position="253"/>
        <end position="279"/>
    </location>
</feature>
<evidence type="ECO:0000256" key="5">
    <source>
        <dbReference type="ARBA" id="ARBA00022847"/>
    </source>
</evidence>
<dbReference type="GO" id="GO:0015203">
    <property type="term" value="F:polyamine transmembrane transporter activity"/>
    <property type="evidence" value="ECO:0007669"/>
    <property type="project" value="UniProtKB-ARBA"/>
</dbReference>
<dbReference type="Gramene" id="MELO3C014206.2.1">
    <property type="protein sequence ID" value="MELO3C014206.2.1"/>
    <property type="gene ID" value="MELO3C014206.2"/>
</dbReference>
<evidence type="ECO:0000313" key="10">
    <source>
        <dbReference type="EnsemblPlants" id="MELO3C014206.2.1"/>
    </source>
</evidence>
<comment type="similarity">
    <text evidence="8">Belongs to the amino acid-polyamine-organocation (APC) superfamily. Polyamine:cation symporter (PHS) (TC 2.A.3.12) family.</text>
</comment>
<evidence type="ECO:0000256" key="1">
    <source>
        <dbReference type="ARBA" id="ARBA00004651"/>
    </source>
</evidence>
<evidence type="ECO:0000256" key="2">
    <source>
        <dbReference type="ARBA" id="ARBA00022448"/>
    </source>
</evidence>
<reference evidence="12" key="2">
    <citation type="submission" date="2025-04" db="UniProtKB">
        <authorList>
            <consortium name="RefSeq"/>
        </authorList>
    </citation>
    <scope>IDENTIFICATION</scope>
</reference>
<feature type="transmembrane region" description="Helical" evidence="9">
    <location>
        <begin position="153"/>
        <end position="173"/>
    </location>
</feature>
<dbReference type="OrthoDB" id="5982228at2759"/>
<dbReference type="EnsemblPlants" id="MELO3C014206.2.1">
    <property type="protein sequence ID" value="MELO3C014206.2.1"/>
    <property type="gene ID" value="MELO3C014206.2"/>
</dbReference>
<evidence type="ECO:0000256" key="8">
    <source>
        <dbReference type="ARBA" id="ARBA00024041"/>
    </source>
</evidence>
<dbReference type="Gene3D" id="1.20.1740.10">
    <property type="entry name" value="Amino acid/polyamine transporter I"/>
    <property type="match status" value="1"/>
</dbReference>
<keyword evidence="4 9" id="KW-0812">Transmembrane</keyword>
<feature type="transmembrane region" description="Helical" evidence="9">
    <location>
        <begin position="371"/>
        <end position="392"/>
    </location>
</feature>
<keyword evidence="7 9" id="KW-0472">Membrane</keyword>
<comment type="subcellular location">
    <subcellularLocation>
        <location evidence="1">Cell membrane</location>
        <topology evidence="1">Multi-pass membrane protein</topology>
    </subcellularLocation>
</comment>
<feature type="transmembrane region" description="Helical" evidence="9">
    <location>
        <begin position="63"/>
        <end position="82"/>
    </location>
</feature>
<organism evidence="11 12">
    <name type="scientific">Cucumis melo</name>
    <name type="common">Muskmelon</name>
    <dbReference type="NCBI Taxonomy" id="3656"/>
    <lineage>
        <taxon>Eukaryota</taxon>
        <taxon>Viridiplantae</taxon>
        <taxon>Streptophyta</taxon>
        <taxon>Embryophyta</taxon>
        <taxon>Tracheophyta</taxon>
        <taxon>Spermatophyta</taxon>
        <taxon>Magnoliopsida</taxon>
        <taxon>eudicotyledons</taxon>
        <taxon>Gunneridae</taxon>
        <taxon>Pentapetalae</taxon>
        <taxon>rosids</taxon>
        <taxon>fabids</taxon>
        <taxon>Cucurbitales</taxon>
        <taxon>Cucurbitaceae</taxon>
        <taxon>Benincaseae</taxon>
        <taxon>Cucumis</taxon>
    </lineage>
</organism>
<feature type="transmembrane region" description="Helical" evidence="9">
    <location>
        <begin position="436"/>
        <end position="453"/>
    </location>
</feature>
<dbReference type="RefSeq" id="XP_008449206.1">
    <property type="nucleotide sequence ID" value="XM_008450984.1"/>
</dbReference>
<keyword evidence="11" id="KW-1185">Reference proteome</keyword>
<accession>A0A1S3BLI6</accession>
<protein>
    <submittedName>
        <fullName evidence="12">Probable polyamine transporter At3g13620</fullName>
    </submittedName>
</protein>
<evidence type="ECO:0000256" key="7">
    <source>
        <dbReference type="ARBA" id="ARBA00023136"/>
    </source>
</evidence>
<dbReference type="PANTHER" id="PTHR45826:SF8">
    <property type="entry name" value="CATIONIC AMINO ACID TRANSPORTER"/>
    <property type="match status" value="1"/>
</dbReference>
<gene>
    <name evidence="12" type="primary">LOC103491159</name>
    <name evidence="10" type="synonym">103491159</name>
</gene>
<dbReference type="GO" id="GO:0015293">
    <property type="term" value="F:symporter activity"/>
    <property type="evidence" value="ECO:0007669"/>
    <property type="project" value="UniProtKB-KW"/>
</dbReference>
<dbReference type="InParanoid" id="A0A1S3BLI6"/>
<reference evidence="10" key="1">
    <citation type="submission" date="2023-03" db="UniProtKB">
        <authorList>
            <consortium name="EnsemblPlants"/>
        </authorList>
    </citation>
    <scope>IDENTIFICATION</scope>
</reference>
<evidence type="ECO:0000313" key="11">
    <source>
        <dbReference type="Proteomes" id="UP001652600"/>
    </source>
</evidence>
<feature type="transmembrane region" description="Helical" evidence="9">
    <location>
        <begin position="340"/>
        <end position="365"/>
    </location>
</feature>
<evidence type="ECO:0000256" key="4">
    <source>
        <dbReference type="ARBA" id="ARBA00022692"/>
    </source>
</evidence>
<dbReference type="PIRSF" id="PIRSF006060">
    <property type="entry name" value="AA_transporter"/>
    <property type="match status" value="1"/>
</dbReference>
<dbReference type="InterPro" id="IPR044566">
    <property type="entry name" value="RMV1-like"/>
</dbReference>
<dbReference type="GeneID" id="103491159"/>
<dbReference type="KEGG" id="cmo:103491159"/>
<dbReference type="AlphaFoldDB" id="A0A1S3BLI6"/>
<keyword evidence="3" id="KW-1003">Cell membrane</keyword>
<evidence type="ECO:0000256" key="3">
    <source>
        <dbReference type="ARBA" id="ARBA00022475"/>
    </source>
</evidence>
<sequence length="497" mass="55280">MNLQEFSNDNKQALQIQSAASNPSITDATTAAVTTRKKLTLLPLVFLIYFQVAGGPYGEEPAVQAAGSLFAIIGFIVFPFLWSVPEALITAELATTFPGNGGFVIWAERAFGPFCGSLMGTWKIFSGIMNITAFPAFFISYVEKIFPALESGWPRRISIFISTILLSLLNYVGLTIVGYVAIVLAFFSLLPFILMTLMAMPKIRPRRWFSSGENGVKKDWNLYLNTLFWNLNFWDNVSTMAGEVENPHKTYPVALFVSVIFISLSYIIPLLAVVGAVPVEQTAWGSGFHAQAAQFIAGNWLKIILDIGAGLSAIGMYEAQLSSSAYQILGMAEIGILPRFFAAKVFETPWIGILICTVVSLGASYMQFYDIVASANFIYSLGMLLEFTSFLWLRWKQPELRRPFKVPMELPWLVVMCLFPIALLVVLMILTHKTVLIVSAIMTSAGTLWYFLMKLCKKKKIFKFNDSPQIIQQSYIEISTTNHVGTPIQSDIVQVTI</sequence>
<dbReference type="Pfam" id="PF13520">
    <property type="entry name" value="AA_permease_2"/>
    <property type="match status" value="1"/>
</dbReference>
<feature type="transmembrane region" description="Helical" evidence="9">
    <location>
        <begin position="119"/>
        <end position="141"/>
    </location>
</feature>
<dbReference type="SMR" id="A0A1S3BLI6"/>
<keyword evidence="6 9" id="KW-1133">Transmembrane helix</keyword>
<name>A0A1S3BLI6_CUCME</name>
<feature type="transmembrane region" description="Helical" evidence="9">
    <location>
        <begin position="39"/>
        <end position="57"/>
    </location>
</feature>
<feature type="transmembrane region" description="Helical" evidence="9">
    <location>
        <begin position="179"/>
        <end position="200"/>
    </location>
</feature>
<dbReference type="GO" id="GO:0005886">
    <property type="term" value="C:plasma membrane"/>
    <property type="evidence" value="ECO:0007669"/>
    <property type="project" value="UniProtKB-SubCell"/>
</dbReference>
<dbReference type="PANTHER" id="PTHR45826">
    <property type="entry name" value="POLYAMINE TRANSPORTER PUT1"/>
    <property type="match status" value="1"/>
</dbReference>